<dbReference type="RefSeq" id="WP_115483693.1">
    <property type="nucleotide sequence ID" value="NZ_PSSW01000003.1"/>
</dbReference>
<keyword evidence="6" id="KW-1185">Reference proteome</keyword>
<keyword evidence="5" id="KW-0255">Endonuclease</keyword>
<dbReference type="GO" id="GO:0009307">
    <property type="term" value="P:DNA restriction-modification system"/>
    <property type="evidence" value="ECO:0007669"/>
    <property type="project" value="UniProtKB-KW"/>
</dbReference>
<dbReference type="Gene3D" id="3.90.220.20">
    <property type="entry name" value="DNA methylase specificity domains"/>
    <property type="match status" value="2"/>
</dbReference>
<dbReference type="InterPro" id="IPR044946">
    <property type="entry name" value="Restrct_endonuc_typeI_TRD_sf"/>
</dbReference>
<keyword evidence="5" id="KW-0540">Nuclease</keyword>
<comment type="caution">
    <text evidence="5">The sequence shown here is derived from an EMBL/GenBank/DDBJ whole genome shotgun (WGS) entry which is preliminary data.</text>
</comment>
<dbReference type="SUPFAM" id="SSF116734">
    <property type="entry name" value="DNA methylase specificity domain"/>
    <property type="match status" value="2"/>
</dbReference>
<dbReference type="PANTHER" id="PTHR30408:SF13">
    <property type="entry name" value="TYPE I RESTRICTION ENZYME HINDI SPECIFICITY SUBUNIT"/>
    <property type="match status" value="1"/>
</dbReference>
<dbReference type="EMBL" id="QRDH01000003">
    <property type="protein sequence ID" value="RDU41462.1"/>
    <property type="molecule type" value="Genomic_DNA"/>
</dbReference>
<evidence type="ECO:0000256" key="1">
    <source>
        <dbReference type="ARBA" id="ARBA00010923"/>
    </source>
</evidence>
<name>A0A3D8H427_9GAMM</name>
<comment type="similarity">
    <text evidence="1">Belongs to the type-I restriction system S methylase family.</text>
</comment>
<feature type="domain" description="Type I restriction modification DNA specificity" evidence="4">
    <location>
        <begin position="215"/>
        <end position="313"/>
    </location>
</feature>
<keyword evidence="2" id="KW-0680">Restriction system</keyword>
<reference evidence="5 6" key="1">
    <citation type="submission" date="2018-08" db="EMBL/GenBank/DDBJ databases">
        <title>Genome sequence of Marinobacter flavimaris KCTC 12185.</title>
        <authorList>
            <person name="Chun J."/>
            <person name="Kim B.-Y."/>
            <person name="Choi S.-B."/>
            <person name="Kwak M.-J."/>
        </authorList>
    </citation>
    <scope>NUCLEOTIDE SEQUENCE [LARGE SCALE GENOMIC DNA]</scope>
    <source>
        <strain evidence="5 6">KCTC 12185</strain>
    </source>
</reference>
<dbReference type="GO" id="GO:0003677">
    <property type="term" value="F:DNA binding"/>
    <property type="evidence" value="ECO:0007669"/>
    <property type="project" value="UniProtKB-KW"/>
</dbReference>
<dbReference type="GO" id="GO:0004519">
    <property type="term" value="F:endonuclease activity"/>
    <property type="evidence" value="ECO:0007669"/>
    <property type="project" value="UniProtKB-KW"/>
</dbReference>
<evidence type="ECO:0000256" key="2">
    <source>
        <dbReference type="ARBA" id="ARBA00022747"/>
    </source>
</evidence>
<feature type="domain" description="Type I restriction modification DNA specificity" evidence="4">
    <location>
        <begin position="62"/>
        <end position="186"/>
    </location>
</feature>
<dbReference type="Proteomes" id="UP000256431">
    <property type="component" value="Unassembled WGS sequence"/>
</dbReference>
<protein>
    <submittedName>
        <fullName evidence="5">Restriction endonuclease subunit S</fullName>
    </submittedName>
</protein>
<evidence type="ECO:0000259" key="4">
    <source>
        <dbReference type="Pfam" id="PF01420"/>
    </source>
</evidence>
<proteinExistence type="inferred from homology"/>
<dbReference type="Pfam" id="PF01420">
    <property type="entry name" value="Methylase_S"/>
    <property type="match status" value="2"/>
</dbReference>
<sequence length="406" mass="45744">MSLFPDSWKLAEAREICSQIVDCVNKTAPVVDYETPYKMIRTTNVKNGRIDLSGARCVDEATFIKWNRRLTPRKGDVVLTREAPLGDIGLIRTDDKVFLGQRTMIFRADGINLDQRFLYYSLLGPTLQAQISALGSGSTVEHVRVPDAERLVIPHPPIGEQRKIAGLLSAYDDLIENNKRRITLLENMAEEIYREWFVRFRFPGWQEADFEKGLPAGWSIKRLNDILALQYGKALKSEDRVEGTVPVYGSSGVVGFHNEALVERPGIIVGRKGNVGAIHWSDVAFYPIDTVYYVVSDLSEHFLYYLLHSVNFINNDAAVPGLNRKQAYSNEVLVPKSGLIEQFEELVKPLYDQKRSLIKMNDNLEKTKNQLLPRLISGKLSLENLDIQFPPSMQGAQSDSADEAAA</sequence>
<dbReference type="PANTHER" id="PTHR30408">
    <property type="entry name" value="TYPE-1 RESTRICTION ENZYME ECOKI SPECIFICITY PROTEIN"/>
    <property type="match status" value="1"/>
</dbReference>
<gene>
    <name evidence="5" type="ORF">DXI23_08685</name>
</gene>
<organism evidence="5 6">
    <name type="scientific">Marinobacter flavimaris</name>
    <dbReference type="NCBI Taxonomy" id="262076"/>
    <lineage>
        <taxon>Bacteria</taxon>
        <taxon>Pseudomonadati</taxon>
        <taxon>Pseudomonadota</taxon>
        <taxon>Gammaproteobacteria</taxon>
        <taxon>Pseudomonadales</taxon>
        <taxon>Marinobacteraceae</taxon>
        <taxon>Marinobacter</taxon>
    </lineage>
</organism>
<evidence type="ECO:0000313" key="6">
    <source>
        <dbReference type="Proteomes" id="UP000256431"/>
    </source>
</evidence>
<evidence type="ECO:0000256" key="3">
    <source>
        <dbReference type="ARBA" id="ARBA00023125"/>
    </source>
</evidence>
<dbReference type="InterPro" id="IPR052021">
    <property type="entry name" value="Type-I_RS_S_subunit"/>
</dbReference>
<keyword evidence="3" id="KW-0238">DNA-binding</keyword>
<keyword evidence="5" id="KW-0378">Hydrolase</keyword>
<dbReference type="AlphaFoldDB" id="A0A3D8H427"/>
<dbReference type="InterPro" id="IPR000055">
    <property type="entry name" value="Restrct_endonuc_typeI_TRD"/>
</dbReference>
<dbReference type="CDD" id="cd17246">
    <property type="entry name" value="RMtype1_S_SonII-TRD2-CR2_like"/>
    <property type="match status" value="1"/>
</dbReference>
<dbReference type="CDD" id="cd17267">
    <property type="entry name" value="RMtype1_S_EcoAO83I-TRD1-CR1_like"/>
    <property type="match status" value="1"/>
</dbReference>
<accession>A0A3D8H427</accession>
<evidence type="ECO:0000313" key="5">
    <source>
        <dbReference type="EMBL" id="RDU41462.1"/>
    </source>
</evidence>